<evidence type="ECO:0000256" key="6">
    <source>
        <dbReference type="ARBA" id="ARBA00022822"/>
    </source>
</evidence>
<evidence type="ECO:0000259" key="9">
    <source>
        <dbReference type="Pfam" id="PF00218"/>
    </source>
</evidence>
<evidence type="ECO:0000313" key="11">
    <source>
        <dbReference type="Proteomes" id="UP000016943"/>
    </source>
</evidence>
<dbReference type="SUPFAM" id="SSF51366">
    <property type="entry name" value="Ribulose-phoshate binding barrel"/>
    <property type="match status" value="1"/>
</dbReference>
<protein>
    <recommendedName>
        <fullName evidence="3">indole-3-glycerol-phosphate synthase</fullName>
        <ecNumber evidence="3">4.1.1.48</ecNumber>
    </recommendedName>
</protein>
<keyword evidence="11" id="KW-1185">Reference proteome</keyword>
<dbReference type="EC" id="4.1.1.48" evidence="3"/>
<keyword evidence="4" id="KW-0028">Amino-acid biosynthesis</keyword>
<evidence type="ECO:0000256" key="8">
    <source>
        <dbReference type="ARBA" id="ARBA00023239"/>
    </source>
</evidence>
<dbReference type="EMBL" id="CP006365">
    <property type="protein sequence ID" value="AGU15369.1"/>
    <property type="molecule type" value="Genomic_DNA"/>
</dbReference>
<comment type="pathway">
    <text evidence="2">Amino-acid biosynthesis; L-tryptophan biosynthesis; L-tryptophan from chorismate: step 4/5.</text>
</comment>
<dbReference type="GO" id="GO:0000162">
    <property type="term" value="P:L-tryptophan biosynthetic process"/>
    <property type="evidence" value="ECO:0007669"/>
    <property type="project" value="UniProtKB-UniPathway"/>
</dbReference>
<dbReference type="PATRIC" id="fig|1348662.3.peg.1219"/>
<gene>
    <name evidence="10" type="ORF">CARG_06225</name>
</gene>
<dbReference type="AlphaFoldDB" id="U3GVL1"/>
<evidence type="ECO:0000256" key="2">
    <source>
        <dbReference type="ARBA" id="ARBA00004696"/>
    </source>
</evidence>
<dbReference type="PROSITE" id="PS00614">
    <property type="entry name" value="IGPS"/>
    <property type="match status" value="1"/>
</dbReference>
<dbReference type="Pfam" id="PF00218">
    <property type="entry name" value="IGPS"/>
    <property type="match status" value="1"/>
</dbReference>
<dbReference type="PANTHER" id="PTHR22854">
    <property type="entry name" value="TRYPTOPHAN BIOSYNTHESIS PROTEIN"/>
    <property type="match status" value="1"/>
</dbReference>
<dbReference type="HOGENOM" id="CLU_034247_0_0_11"/>
<accession>U3GVL1</accession>
<dbReference type="NCBIfam" id="NF001369">
    <property type="entry name" value="PRK00278.1-1"/>
    <property type="match status" value="1"/>
</dbReference>
<keyword evidence="6" id="KW-0822">Tryptophan biosynthesis</keyword>
<organism evidence="10 11">
    <name type="scientific">Corynebacterium argentoratense DSM 44202</name>
    <dbReference type="NCBI Taxonomy" id="1348662"/>
    <lineage>
        <taxon>Bacteria</taxon>
        <taxon>Bacillati</taxon>
        <taxon>Actinomycetota</taxon>
        <taxon>Actinomycetes</taxon>
        <taxon>Mycobacteriales</taxon>
        <taxon>Corynebacteriaceae</taxon>
        <taxon>Corynebacterium</taxon>
    </lineage>
</organism>
<dbReference type="STRING" id="1348662.CARG_06225"/>
<keyword evidence="8" id="KW-0456">Lyase</keyword>
<dbReference type="Gene3D" id="3.20.20.70">
    <property type="entry name" value="Aldolase class I"/>
    <property type="match status" value="1"/>
</dbReference>
<evidence type="ECO:0000313" key="10">
    <source>
        <dbReference type="EMBL" id="AGU15369.1"/>
    </source>
</evidence>
<keyword evidence="7" id="KW-0057">Aromatic amino acid biosynthesis</keyword>
<comment type="catalytic activity">
    <reaction evidence="1">
        <text>1-(2-carboxyphenylamino)-1-deoxy-D-ribulose 5-phosphate + H(+) = (1S,2R)-1-C-(indol-3-yl)glycerol 3-phosphate + CO2 + H2O</text>
        <dbReference type="Rhea" id="RHEA:23476"/>
        <dbReference type="ChEBI" id="CHEBI:15377"/>
        <dbReference type="ChEBI" id="CHEBI:15378"/>
        <dbReference type="ChEBI" id="CHEBI:16526"/>
        <dbReference type="ChEBI" id="CHEBI:58613"/>
        <dbReference type="ChEBI" id="CHEBI:58866"/>
        <dbReference type="EC" id="4.1.1.48"/>
    </reaction>
</comment>
<reference evidence="10 11" key="1">
    <citation type="journal article" date="2013" name="Genome Announc.">
        <title>Whole-Genome Sequence of the Clinical Strain Corynebacterium argentoratense DSM 44202, Isolated from a Human Throat Specimen.</title>
        <authorList>
            <person name="Bomholt C."/>
            <person name="Glaub A."/>
            <person name="Gravermann K."/>
            <person name="Albersmeier A."/>
            <person name="Brinkrolf K."/>
            <person name="Ruckert C."/>
            <person name="Tauch A."/>
        </authorList>
    </citation>
    <scope>NUCLEOTIDE SEQUENCE [LARGE SCALE GENOMIC DNA]</scope>
    <source>
        <strain evidence="10">DSM 44202</strain>
    </source>
</reference>
<dbReference type="UniPathway" id="UPA00035">
    <property type="reaction ID" value="UER00043"/>
</dbReference>
<evidence type="ECO:0000256" key="3">
    <source>
        <dbReference type="ARBA" id="ARBA00012362"/>
    </source>
</evidence>
<name>U3GVL1_9CORY</name>
<dbReference type="PANTHER" id="PTHR22854:SF2">
    <property type="entry name" value="INDOLE-3-GLYCEROL-PHOSPHATE SYNTHASE"/>
    <property type="match status" value="1"/>
</dbReference>
<dbReference type="InterPro" id="IPR013798">
    <property type="entry name" value="Indole-3-glycerol_P_synth_dom"/>
</dbReference>
<dbReference type="CDD" id="cd00331">
    <property type="entry name" value="IGPS"/>
    <property type="match status" value="1"/>
</dbReference>
<sequence length="269" mass="28704">MATVFEQIVRGVKEDVEQRRARVPMDRMKELSQSVRPPRDVMGVLRQPGCGVIAEIKRASPTLGPLPPISSVAELAHQFELGGAWMVGCQTESRRFQGSLDDLKAVADAVSVPVMCRDFIVDPYQIHEARFYGADMIPLHVGLLEPAQLSALIDRVHSLSMVALVEVQNAEEATRAMHAGARVIGVNARNLASLTLNREAFIDIAPGLPDDVVKIALSGVRSAADLLTYAGAGADAVVVGTELVTAQVPSTLVRQLSAAGAHPCCPSVD</sequence>
<dbReference type="GO" id="GO:0004640">
    <property type="term" value="F:phosphoribosylanthranilate isomerase activity"/>
    <property type="evidence" value="ECO:0007669"/>
    <property type="project" value="TreeGrafter"/>
</dbReference>
<dbReference type="KEGG" id="caz:CARG_06225"/>
<dbReference type="GO" id="GO:0004425">
    <property type="term" value="F:indole-3-glycerol-phosphate synthase activity"/>
    <property type="evidence" value="ECO:0007669"/>
    <property type="project" value="UniProtKB-EC"/>
</dbReference>
<dbReference type="GeneID" id="78250017"/>
<keyword evidence="5" id="KW-0210">Decarboxylase</keyword>
<evidence type="ECO:0000256" key="1">
    <source>
        <dbReference type="ARBA" id="ARBA00001633"/>
    </source>
</evidence>
<feature type="domain" description="Indole-3-glycerol phosphate synthase" evidence="9">
    <location>
        <begin position="6"/>
        <end position="255"/>
    </location>
</feature>
<dbReference type="InterPro" id="IPR013785">
    <property type="entry name" value="Aldolase_TIM"/>
</dbReference>
<dbReference type="RefSeq" id="WP_020976527.1">
    <property type="nucleotide sequence ID" value="NC_022198.1"/>
</dbReference>
<dbReference type="eggNOG" id="COG0134">
    <property type="taxonomic scope" value="Bacteria"/>
</dbReference>
<proteinExistence type="predicted"/>
<dbReference type="InterPro" id="IPR001468">
    <property type="entry name" value="Indole-3-GlycerolPSynthase_CS"/>
</dbReference>
<dbReference type="OrthoDB" id="9804217at2"/>
<dbReference type="InterPro" id="IPR011060">
    <property type="entry name" value="RibuloseP-bd_barrel"/>
</dbReference>
<evidence type="ECO:0000256" key="7">
    <source>
        <dbReference type="ARBA" id="ARBA00023141"/>
    </source>
</evidence>
<dbReference type="InterPro" id="IPR045186">
    <property type="entry name" value="Indole-3-glycerol_P_synth"/>
</dbReference>
<evidence type="ECO:0000256" key="5">
    <source>
        <dbReference type="ARBA" id="ARBA00022793"/>
    </source>
</evidence>
<dbReference type="Proteomes" id="UP000016943">
    <property type="component" value="Chromosome"/>
</dbReference>
<evidence type="ECO:0000256" key="4">
    <source>
        <dbReference type="ARBA" id="ARBA00022605"/>
    </source>
</evidence>